<accession>A0A316FGJ8</accession>
<gene>
    <name evidence="6" type="ORF">BC793_107179</name>
</gene>
<evidence type="ECO:0000256" key="2">
    <source>
        <dbReference type="ARBA" id="ARBA00023015"/>
    </source>
</evidence>
<dbReference type="PANTHER" id="PTHR30055:SF151">
    <property type="entry name" value="TRANSCRIPTIONAL REGULATORY PROTEIN"/>
    <property type="match status" value="1"/>
</dbReference>
<dbReference type="OrthoDB" id="3291296at2"/>
<dbReference type="PRINTS" id="PR00400">
    <property type="entry name" value="TETREPRESSOR"/>
</dbReference>
<feature type="domain" description="Tetracycline repressor TetR C-terminal" evidence="5">
    <location>
        <begin position="68"/>
        <end position="193"/>
    </location>
</feature>
<evidence type="ECO:0000313" key="6">
    <source>
        <dbReference type="EMBL" id="PWK47569.1"/>
    </source>
</evidence>
<evidence type="ECO:0000256" key="4">
    <source>
        <dbReference type="ARBA" id="ARBA00023163"/>
    </source>
</evidence>
<dbReference type="SUPFAM" id="SSF48498">
    <property type="entry name" value="Tetracyclin repressor-like, C-terminal domain"/>
    <property type="match status" value="1"/>
</dbReference>
<dbReference type="GO" id="GO:0000976">
    <property type="term" value="F:transcription cis-regulatory region binding"/>
    <property type="evidence" value="ECO:0007669"/>
    <property type="project" value="TreeGrafter"/>
</dbReference>
<evidence type="ECO:0000256" key="3">
    <source>
        <dbReference type="ARBA" id="ARBA00023125"/>
    </source>
</evidence>
<evidence type="ECO:0000313" key="7">
    <source>
        <dbReference type="Proteomes" id="UP000245697"/>
    </source>
</evidence>
<sequence length="205" mass="21579">MARPAVPKLSVEKIAAAALALVDTRGEFTIGEVAAALSVRPSSIYNHLSGKTEIIEAMRALIFSTEPPADTSGAWQEALRALLLRYRDAFARHPRLIPMLTAHTVSSPDVMHMYDDIATVLHTAGIPAAQLLDVITVLDSFVIGAALDIAAPDQVWDPAQARTPVLVAAIEAAGHGRARADRAFTLGLGLILGALTTFAAGQGRG</sequence>
<dbReference type="GO" id="GO:0003700">
    <property type="term" value="F:DNA-binding transcription factor activity"/>
    <property type="evidence" value="ECO:0007669"/>
    <property type="project" value="TreeGrafter"/>
</dbReference>
<dbReference type="GO" id="GO:0046677">
    <property type="term" value="P:response to antibiotic"/>
    <property type="evidence" value="ECO:0007669"/>
    <property type="project" value="InterPro"/>
</dbReference>
<protein>
    <submittedName>
        <fullName evidence="6">TetR family transcriptional regulator</fullName>
    </submittedName>
</protein>
<dbReference type="InterPro" id="IPR036271">
    <property type="entry name" value="Tet_transcr_reg_TetR-rel_C_sf"/>
</dbReference>
<keyword evidence="4" id="KW-0804">Transcription</keyword>
<dbReference type="SUPFAM" id="SSF46689">
    <property type="entry name" value="Homeodomain-like"/>
    <property type="match status" value="1"/>
</dbReference>
<comment type="caution">
    <text evidence="6">The sequence shown here is derived from an EMBL/GenBank/DDBJ whole genome shotgun (WGS) entry which is preliminary data.</text>
</comment>
<name>A0A316FGJ8_9ACTN</name>
<dbReference type="InterPro" id="IPR050109">
    <property type="entry name" value="HTH-type_TetR-like_transc_reg"/>
</dbReference>
<dbReference type="RefSeq" id="WP_158319293.1">
    <property type="nucleotide sequence ID" value="NZ_BONA01000044.1"/>
</dbReference>
<keyword evidence="1" id="KW-0678">Repressor</keyword>
<keyword evidence="2" id="KW-0805">Transcription regulation</keyword>
<dbReference type="Pfam" id="PF02909">
    <property type="entry name" value="TetR_C_1"/>
    <property type="match status" value="1"/>
</dbReference>
<dbReference type="InterPro" id="IPR004111">
    <property type="entry name" value="Repressor_TetR_C"/>
</dbReference>
<evidence type="ECO:0000256" key="1">
    <source>
        <dbReference type="ARBA" id="ARBA00022491"/>
    </source>
</evidence>
<organism evidence="6 7">
    <name type="scientific">Actinoplanes xinjiangensis</name>
    <dbReference type="NCBI Taxonomy" id="512350"/>
    <lineage>
        <taxon>Bacteria</taxon>
        <taxon>Bacillati</taxon>
        <taxon>Actinomycetota</taxon>
        <taxon>Actinomycetes</taxon>
        <taxon>Micromonosporales</taxon>
        <taxon>Micromonosporaceae</taxon>
        <taxon>Actinoplanes</taxon>
    </lineage>
</organism>
<dbReference type="EMBL" id="QGGR01000007">
    <property type="protein sequence ID" value="PWK47569.1"/>
    <property type="molecule type" value="Genomic_DNA"/>
</dbReference>
<dbReference type="InterPro" id="IPR009057">
    <property type="entry name" value="Homeodomain-like_sf"/>
</dbReference>
<dbReference type="GO" id="GO:0045892">
    <property type="term" value="P:negative regulation of DNA-templated transcription"/>
    <property type="evidence" value="ECO:0007669"/>
    <property type="project" value="InterPro"/>
</dbReference>
<dbReference type="PANTHER" id="PTHR30055">
    <property type="entry name" value="HTH-TYPE TRANSCRIPTIONAL REGULATOR RUTR"/>
    <property type="match status" value="1"/>
</dbReference>
<reference evidence="6 7" key="1">
    <citation type="submission" date="2018-05" db="EMBL/GenBank/DDBJ databases">
        <title>Genomic Encyclopedia of Archaeal and Bacterial Type Strains, Phase II (KMG-II): from individual species to whole genera.</title>
        <authorList>
            <person name="Goeker M."/>
        </authorList>
    </citation>
    <scope>NUCLEOTIDE SEQUENCE [LARGE SCALE GENOMIC DNA]</scope>
    <source>
        <strain evidence="6 7">DSM 45184</strain>
    </source>
</reference>
<dbReference type="Gene3D" id="1.10.357.10">
    <property type="entry name" value="Tetracycline Repressor, domain 2"/>
    <property type="match status" value="1"/>
</dbReference>
<keyword evidence="3" id="KW-0238">DNA-binding</keyword>
<dbReference type="Proteomes" id="UP000245697">
    <property type="component" value="Unassembled WGS sequence"/>
</dbReference>
<dbReference type="AlphaFoldDB" id="A0A316FGJ8"/>
<evidence type="ECO:0000259" key="5">
    <source>
        <dbReference type="Pfam" id="PF02909"/>
    </source>
</evidence>
<keyword evidence="7" id="KW-1185">Reference proteome</keyword>
<proteinExistence type="predicted"/>
<dbReference type="InterPro" id="IPR003012">
    <property type="entry name" value="Tet_transcr_reg_TetR"/>
</dbReference>